<dbReference type="Gene3D" id="1.20.950.20">
    <property type="entry name" value="Transmembrane di-heme cytochromes, Chain C"/>
    <property type="match status" value="1"/>
</dbReference>
<dbReference type="InterPro" id="IPR017900">
    <property type="entry name" value="4Fe4S_Fe_S_CS"/>
</dbReference>
<evidence type="ECO:0000256" key="3">
    <source>
        <dbReference type="ARBA" id="ARBA00023002"/>
    </source>
</evidence>
<feature type="transmembrane region" description="Helical" evidence="6">
    <location>
        <begin position="6"/>
        <end position="25"/>
    </location>
</feature>
<evidence type="ECO:0000313" key="8">
    <source>
        <dbReference type="EMBL" id="MBG9376720.1"/>
    </source>
</evidence>
<keyword evidence="9" id="KW-1185">Reference proteome</keyword>
<sequence>MEIIFQVAFILLAGAATWLFSKNILQIRRNILLGRDEDLTDQPAVRWNNVLLLALGQKKMFKNPLVAIMHFIIYAGFIIINLEVLEIVLDGILGKHRLFTAVLPAGLYRFLINAFELLAVGVLVVCVVFLARRNLLKLKRFMSKDLNGWPRSDANYILITEILLMGLFLTMNACDTLLQQRGAEHYAASATGNFAFSSFLHPLLGGLSADALTLIERTCWWLHIAGILAFLNYLPYSKHLHILFAFPNAYYTRLQPQGKMENMPDIQKEVLYAMQPELIPAEAAENHKKFGAKDVFDLSWKNLLDAYSCTECGRCSAACPANMTGKKLSPRLIMMKTRDRAEEVGKNITANKSFVDDGKTLLHDYITAEELRACTTCNACVEACPVSINPLDIILQQRRFLVMEESSAPQEWNGMFSNTENNFAPWKFSPDDRDSWVSEV</sequence>
<keyword evidence="4" id="KW-0408">Iron</keyword>
<dbReference type="AlphaFoldDB" id="A0A931GVR8"/>
<dbReference type="GO" id="GO:0016491">
    <property type="term" value="F:oxidoreductase activity"/>
    <property type="evidence" value="ECO:0007669"/>
    <property type="project" value="UniProtKB-KW"/>
</dbReference>
<keyword evidence="2" id="KW-0479">Metal-binding</keyword>
<keyword evidence="5" id="KW-0411">Iron-sulfur</keyword>
<dbReference type="InterPro" id="IPR051460">
    <property type="entry name" value="HdrC_iron-sulfur_subunit"/>
</dbReference>
<feature type="domain" description="4Fe-4S ferredoxin-type" evidence="7">
    <location>
        <begin position="364"/>
        <end position="394"/>
    </location>
</feature>
<keyword evidence="1" id="KW-0004">4Fe-4S</keyword>
<dbReference type="SUPFAM" id="SSF103501">
    <property type="entry name" value="Respiratory nitrate reductase 1 gamma chain"/>
    <property type="match status" value="1"/>
</dbReference>
<evidence type="ECO:0000256" key="5">
    <source>
        <dbReference type="ARBA" id="ARBA00023014"/>
    </source>
</evidence>
<gene>
    <name evidence="8" type="ORF">I5907_10765</name>
</gene>
<accession>A0A931GVR8</accession>
<keyword evidence="3" id="KW-0560">Oxidoreductase</keyword>
<dbReference type="PANTHER" id="PTHR43255">
    <property type="entry name" value="IRON-SULFUR-BINDING OXIDOREDUCTASE FADF-RELATED-RELATED"/>
    <property type="match status" value="1"/>
</dbReference>
<feature type="transmembrane region" description="Helical" evidence="6">
    <location>
        <begin position="108"/>
        <end position="131"/>
    </location>
</feature>
<evidence type="ECO:0000256" key="1">
    <source>
        <dbReference type="ARBA" id="ARBA00022485"/>
    </source>
</evidence>
<feature type="transmembrane region" description="Helical" evidence="6">
    <location>
        <begin position="65"/>
        <end position="88"/>
    </location>
</feature>
<name>A0A931GVR8_9BACT</name>
<dbReference type="RefSeq" id="WP_196990720.1">
    <property type="nucleotide sequence ID" value="NZ_JADWYR010000001.1"/>
</dbReference>
<dbReference type="GO" id="GO:0046872">
    <property type="term" value="F:metal ion binding"/>
    <property type="evidence" value="ECO:0007669"/>
    <property type="project" value="UniProtKB-KW"/>
</dbReference>
<evidence type="ECO:0000259" key="7">
    <source>
        <dbReference type="PROSITE" id="PS51379"/>
    </source>
</evidence>
<dbReference type="InterPro" id="IPR017896">
    <property type="entry name" value="4Fe4S_Fe-S-bd"/>
</dbReference>
<dbReference type="EMBL" id="JADWYR010000001">
    <property type="protein sequence ID" value="MBG9376720.1"/>
    <property type="molecule type" value="Genomic_DNA"/>
</dbReference>
<dbReference type="InterPro" id="IPR009051">
    <property type="entry name" value="Helical_ferredxn"/>
</dbReference>
<protein>
    <submittedName>
        <fullName evidence="8">(Fe-S)-binding protein</fullName>
    </submittedName>
</protein>
<keyword evidence="6" id="KW-0812">Transmembrane</keyword>
<keyword evidence="6" id="KW-1133">Transmembrane helix</keyword>
<dbReference type="GO" id="GO:0051539">
    <property type="term" value="F:4 iron, 4 sulfur cluster binding"/>
    <property type="evidence" value="ECO:0007669"/>
    <property type="project" value="UniProtKB-KW"/>
</dbReference>
<dbReference type="PANTHER" id="PTHR43255:SF1">
    <property type="entry name" value="IRON-SULFUR-BINDING OXIDOREDUCTASE FADF-RELATED"/>
    <property type="match status" value="1"/>
</dbReference>
<dbReference type="GO" id="GO:0005886">
    <property type="term" value="C:plasma membrane"/>
    <property type="evidence" value="ECO:0007669"/>
    <property type="project" value="TreeGrafter"/>
</dbReference>
<organism evidence="8 9">
    <name type="scientific">Panacibacter microcysteis</name>
    <dbReference type="NCBI Taxonomy" id="2793269"/>
    <lineage>
        <taxon>Bacteria</taxon>
        <taxon>Pseudomonadati</taxon>
        <taxon>Bacteroidota</taxon>
        <taxon>Chitinophagia</taxon>
        <taxon>Chitinophagales</taxon>
        <taxon>Chitinophagaceae</taxon>
        <taxon>Panacibacter</taxon>
    </lineage>
</organism>
<dbReference type="PROSITE" id="PS00198">
    <property type="entry name" value="4FE4S_FER_1"/>
    <property type="match status" value="1"/>
</dbReference>
<feature type="domain" description="4Fe-4S ferredoxin-type" evidence="7">
    <location>
        <begin position="300"/>
        <end position="331"/>
    </location>
</feature>
<reference evidence="8" key="1">
    <citation type="submission" date="2020-11" db="EMBL/GenBank/DDBJ databases">
        <title>Bacterial whole genome sequence for Panacibacter sp. DH6.</title>
        <authorList>
            <person name="Le V."/>
            <person name="Ko S."/>
            <person name="Ahn C.-Y."/>
            <person name="Oh H.-M."/>
        </authorList>
    </citation>
    <scope>NUCLEOTIDE SEQUENCE</scope>
    <source>
        <strain evidence="8">DH6</strain>
    </source>
</reference>
<proteinExistence type="predicted"/>
<dbReference type="PROSITE" id="PS51379">
    <property type="entry name" value="4FE4S_FER_2"/>
    <property type="match status" value="2"/>
</dbReference>
<evidence type="ECO:0000256" key="6">
    <source>
        <dbReference type="SAM" id="Phobius"/>
    </source>
</evidence>
<dbReference type="Proteomes" id="UP000628448">
    <property type="component" value="Unassembled WGS sequence"/>
</dbReference>
<dbReference type="Gene3D" id="1.10.1060.10">
    <property type="entry name" value="Alpha-helical ferredoxin"/>
    <property type="match status" value="1"/>
</dbReference>
<dbReference type="InterPro" id="IPR036197">
    <property type="entry name" value="NarG-like_sf"/>
</dbReference>
<feature type="transmembrane region" description="Helical" evidence="6">
    <location>
        <begin position="152"/>
        <end position="171"/>
    </location>
</feature>
<evidence type="ECO:0000313" key="9">
    <source>
        <dbReference type="Proteomes" id="UP000628448"/>
    </source>
</evidence>
<comment type="caution">
    <text evidence="8">The sequence shown here is derived from an EMBL/GenBank/DDBJ whole genome shotgun (WGS) entry which is preliminary data.</text>
</comment>
<dbReference type="SUPFAM" id="SSF46548">
    <property type="entry name" value="alpha-helical ferredoxin"/>
    <property type="match status" value="1"/>
</dbReference>
<evidence type="ECO:0000256" key="4">
    <source>
        <dbReference type="ARBA" id="ARBA00023004"/>
    </source>
</evidence>
<keyword evidence="6" id="KW-0472">Membrane</keyword>
<dbReference type="Pfam" id="PF13187">
    <property type="entry name" value="Fer4_9"/>
    <property type="match status" value="1"/>
</dbReference>
<evidence type="ECO:0000256" key="2">
    <source>
        <dbReference type="ARBA" id="ARBA00022723"/>
    </source>
</evidence>